<sequence>MKRAEKLLQNFQCKNIESTEISHSSINSFHQQSLASSKAKATTYIEQYKSGDASFNMPLDEAVQQQFQLYQAACQALGGINPKI</sequence>
<organism evidence="1 2">
    <name type="scientific">Acinetobacter baylyi</name>
    <dbReference type="NCBI Taxonomy" id="202950"/>
    <lineage>
        <taxon>Bacteria</taxon>
        <taxon>Pseudomonadati</taxon>
        <taxon>Pseudomonadota</taxon>
        <taxon>Gammaproteobacteria</taxon>
        <taxon>Moraxellales</taxon>
        <taxon>Moraxellaceae</taxon>
        <taxon>Acinetobacter</taxon>
    </lineage>
</organism>
<dbReference type="Proteomes" id="UP001233360">
    <property type="component" value="Unassembled WGS sequence"/>
</dbReference>
<dbReference type="EMBL" id="JAUTBK010000002">
    <property type="protein sequence ID" value="MDQ1208169.1"/>
    <property type="molecule type" value="Genomic_DNA"/>
</dbReference>
<keyword evidence="2" id="KW-1185">Reference proteome</keyword>
<evidence type="ECO:0000313" key="2">
    <source>
        <dbReference type="Proteomes" id="UP001233360"/>
    </source>
</evidence>
<name>A0ABU0UUE5_ACIBI</name>
<reference evidence="1 2" key="1">
    <citation type="submission" date="2023-07" db="EMBL/GenBank/DDBJ databases">
        <title>Functional and genomic diversity of the sorghum phyllosphere microbiome.</title>
        <authorList>
            <person name="Shade A."/>
        </authorList>
    </citation>
    <scope>NUCLEOTIDE SEQUENCE [LARGE SCALE GENOMIC DNA]</scope>
    <source>
        <strain evidence="1 2">SORGH_AS_0887</strain>
    </source>
</reference>
<proteinExistence type="predicted"/>
<comment type="caution">
    <text evidence="1">The sequence shown here is derived from an EMBL/GenBank/DDBJ whole genome shotgun (WGS) entry which is preliminary data.</text>
</comment>
<evidence type="ECO:0000313" key="1">
    <source>
        <dbReference type="EMBL" id="MDQ1208169.1"/>
    </source>
</evidence>
<accession>A0ABU0UUE5</accession>
<protein>
    <submittedName>
        <fullName evidence="1">Uncharacterized protein</fullName>
    </submittedName>
</protein>
<gene>
    <name evidence="1" type="ORF">QE380_001092</name>
</gene>